<keyword evidence="3" id="KW-1185">Reference proteome</keyword>
<dbReference type="EMBL" id="JAOWKZ010000001">
    <property type="protein sequence ID" value="MCV2871731.1"/>
    <property type="molecule type" value="Genomic_DNA"/>
</dbReference>
<keyword evidence="1" id="KW-0812">Transmembrane</keyword>
<dbReference type="Proteomes" id="UP001652564">
    <property type="component" value="Unassembled WGS sequence"/>
</dbReference>
<feature type="transmembrane region" description="Helical" evidence="1">
    <location>
        <begin position="49"/>
        <end position="67"/>
    </location>
</feature>
<evidence type="ECO:0000313" key="3">
    <source>
        <dbReference type="Proteomes" id="UP001652564"/>
    </source>
</evidence>
<proteinExistence type="predicted"/>
<comment type="caution">
    <text evidence="2">The sequence shown here is derived from an EMBL/GenBank/DDBJ whole genome shotgun (WGS) entry which is preliminary data.</text>
</comment>
<name>A0ABT2ZKS0_9RHOB</name>
<accession>A0ABT2ZKS0</accession>
<evidence type="ECO:0000313" key="2">
    <source>
        <dbReference type="EMBL" id="MCV2871731.1"/>
    </source>
</evidence>
<organism evidence="2 3">
    <name type="scientific">Albidovulum litorale</name>
    <dbReference type="NCBI Taxonomy" id="2984134"/>
    <lineage>
        <taxon>Bacteria</taxon>
        <taxon>Pseudomonadati</taxon>
        <taxon>Pseudomonadota</taxon>
        <taxon>Alphaproteobacteria</taxon>
        <taxon>Rhodobacterales</taxon>
        <taxon>Paracoccaceae</taxon>
        <taxon>Albidovulum</taxon>
    </lineage>
</organism>
<dbReference type="RefSeq" id="WP_263738894.1">
    <property type="nucleotide sequence ID" value="NZ_JAOWKZ010000001.1"/>
</dbReference>
<keyword evidence="1" id="KW-0472">Membrane</keyword>
<sequence length="115" mass="12728">MVDRNLQNFYGRIGRIEKIHRAGGGFEAQGTLGMSHYNAQRRSASRRGFLTPLVLILMSIVLIKSMIHASIGATAYDERIATLQAGEYADRVGAYVLQADPLTIAVSDRIRAFLF</sequence>
<keyword evidence="1" id="KW-1133">Transmembrane helix</keyword>
<protein>
    <submittedName>
        <fullName evidence="2">Uncharacterized protein</fullName>
    </submittedName>
</protein>
<gene>
    <name evidence="2" type="ORF">OEZ71_05430</name>
</gene>
<reference evidence="2 3" key="1">
    <citation type="submission" date="2022-10" db="EMBL/GenBank/DDBJ databases">
        <title>Defluviimonas sp. nov., isolated from ocean surface sediments.</title>
        <authorList>
            <person name="He W."/>
            <person name="Wang L."/>
            <person name="Zhang D.-F."/>
        </authorList>
    </citation>
    <scope>NUCLEOTIDE SEQUENCE [LARGE SCALE GENOMIC DNA]</scope>
    <source>
        <strain evidence="2 3">WL0050</strain>
    </source>
</reference>
<evidence type="ECO:0000256" key="1">
    <source>
        <dbReference type="SAM" id="Phobius"/>
    </source>
</evidence>